<evidence type="ECO:0000256" key="1">
    <source>
        <dbReference type="ARBA" id="ARBA00004123"/>
    </source>
</evidence>
<dbReference type="AlphaFoldDB" id="A0A7J7NKS8"/>
<dbReference type="Proteomes" id="UP000541444">
    <property type="component" value="Unassembled WGS sequence"/>
</dbReference>
<feature type="compositionally biased region" description="Polar residues" evidence="3">
    <location>
        <begin position="254"/>
        <end position="268"/>
    </location>
</feature>
<keyword evidence="6" id="KW-1185">Reference proteome</keyword>
<feature type="domain" description="Chromodomain-helicase-DNA-binding protein 1-like C-terminal" evidence="4">
    <location>
        <begin position="76"/>
        <end position="179"/>
    </location>
</feature>
<dbReference type="InterPro" id="IPR025260">
    <property type="entry name" value="CHD1-like_C"/>
</dbReference>
<dbReference type="OrthoDB" id="5857104at2759"/>
<dbReference type="GO" id="GO:0005634">
    <property type="term" value="C:nucleus"/>
    <property type="evidence" value="ECO:0007669"/>
    <property type="project" value="UniProtKB-SubCell"/>
</dbReference>
<dbReference type="SMART" id="SM01176">
    <property type="entry name" value="DUF4208"/>
    <property type="match status" value="1"/>
</dbReference>
<name>A0A7J7NKS8_9MAGN</name>
<feature type="compositionally biased region" description="Polar residues" evidence="3">
    <location>
        <begin position="183"/>
        <end position="201"/>
    </location>
</feature>
<feature type="region of interest" description="Disordered" evidence="3">
    <location>
        <begin position="183"/>
        <end position="296"/>
    </location>
</feature>
<sequence length="296" mass="33993">MHVPILIPCYYFYQEFAAVGGNKSKVKGAPKNEGVTNNHFKSTVGRPPKPNVSKIKEPPQKRQKVEPMVKEEGEMSDTEIYEQFKKEKWKEWCADVMIDEEKTLKCLEKLQHTSADLPKEKVLSKIRKYLQRIGRKIDEIVQEHEESHKPSKLSTRLWNYVSNFSNQSGKRLLQIYSKLKQEQQNGQAGMRSSSYLNSSAPRGSGERDNVPCPLSFTNSTQNLTRGYQNEFYGDQETGKSEAWKRRRRDEVQPSYHQPLSNGNPSHELTSLGILGRGPADNRRIGSVRPNRTNHAF</sequence>
<organism evidence="5 6">
    <name type="scientific">Kingdonia uniflora</name>
    <dbReference type="NCBI Taxonomy" id="39325"/>
    <lineage>
        <taxon>Eukaryota</taxon>
        <taxon>Viridiplantae</taxon>
        <taxon>Streptophyta</taxon>
        <taxon>Embryophyta</taxon>
        <taxon>Tracheophyta</taxon>
        <taxon>Spermatophyta</taxon>
        <taxon>Magnoliopsida</taxon>
        <taxon>Ranunculales</taxon>
        <taxon>Circaeasteraceae</taxon>
        <taxon>Kingdonia</taxon>
    </lineage>
</organism>
<feature type="region of interest" description="Disordered" evidence="3">
    <location>
        <begin position="27"/>
        <end position="72"/>
    </location>
</feature>
<evidence type="ECO:0000313" key="6">
    <source>
        <dbReference type="Proteomes" id="UP000541444"/>
    </source>
</evidence>
<dbReference type="EMBL" id="JACGCM010000724">
    <property type="protein sequence ID" value="KAF6167562.1"/>
    <property type="molecule type" value="Genomic_DNA"/>
</dbReference>
<comment type="caution">
    <text evidence="5">The sequence shown here is derived from an EMBL/GenBank/DDBJ whole genome shotgun (WGS) entry which is preliminary data.</text>
</comment>
<evidence type="ECO:0000259" key="4">
    <source>
        <dbReference type="SMART" id="SM01176"/>
    </source>
</evidence>
<feature type="compositionally biased region" description="Basic and acidic residues" evidence="3">
    <location>
        <begin position="54"/>
        <end position="72"/>
    </location>
</feature>
<keyword evidence="2" id="KW-0539">Nucleus</keyword>
<evidence type="ECO:0000256" key="2">
    <source>
        <dbReference type="ARBA" id="ARBA00023242"/>
    </source>
</evidence>
<feature type="compositionally biased region" description="Basic and acidic residues" evidence="3">
    <location>
        <begin position="236"/>
        <end position="251"/>
    </location>
</feature>
<feature type="compositionally biased region" description="Polar residues" evidence="3">
    <location>
        <begin position="215"/>
        <end position="227"/>
    </location>
</feature>
<accession>A0A7J7NKS8</accession>
<gene>
    <name evidence="5" type="ORF">GIB67_031763</name>
</gene>
<evidence type="ECO:0000313" key="5">
    <source>
        <dbReference type="EMBL" id="KAF6167562.1"/>
    </source>
</evidence>
<proteinExistence type="predicted"/>
<evidence type="ECO:0000256" key="3">
    <source>
        <dbReference type="SAM" id="MobiDB-lite"/>
    </source>
</evidence>
<reference evidence="5 6" key="1">
    <citation type="journal article" date="2020" name="IScience">
        <title>Genome Sequencing of the Endangered Kingdonia uniflora (Circaeasteraceae, Ranunculales) Reveals Potential Mechanisms of Evolutionary Specialization.</title>
        <authorList>
            <person name="Sun Y."/>
            <person name="Deng T."/>
            <person name="Zhang A."/>
            <person name="Moore M.J."/>
            <person name="Landis J.B."/>
            <person name="Lin N."/>
            <person name="Zhang H."/>
            <person name="Zhang X."/>
            <person name="Huang J."/>
            <person name="Zhang X."/>
            <person name="Sun H."/>
            <person name="Wang H."/>
        </authorList>
    </citation>
    <scope>NUCLEOTIDE SEQUENCE [LARGE SCALE GENOMIC DNA]</scope>
    <source>
        <strain evidence="5">TB1705</strain>
        <tissue evidence="5">Leaf</tissue>
    </source>
</reference>
<comment type="subcellular location">
    <subcellularLocation>
        <location evidence="1">Nucleus</location>
    </subcellularLocation>
</comment>
<dbReference type="Pfam" id="PF13907">
    <property type="entry name" value="CHD1-like_C"/>
    <property type="match status" value="1"/>
</dbReference>
<protein>
    <recommendedName>
        <fullName evidence="4">Chromodomain-helicase-DNA-binding protein 1-like C-terminal domain-containing protein</fullName>
    </recommendedName>
</protein>